<dbReference type="PRINTS" id="PR00180">
    <property type="entry name" value="CRETINALDHBP"/>
</dbReference>
<keyword evidence="4" id="KW-1185">Reference proteome</keyword>
<accession>A0AAV4RU97</accession>
<evidence type="ECO:0000313" key="3">
    <source>
        <dbReference type="EMBL" id="GIY25015.1"/>
    </source>
</evidence>
<dbReference type="GO" id="GO:1902936">
    <property type="term" value="F:phosphatidylinositol bisphosphate binding"/>
    <property type="evidence" value="ECO:0007669"/>
    <property type="project" value="TreeGrafter"/>
</dbReference>
<feature type="compositionally biased region" description="Basic and acidic residues" evidence="1">
    <location>
        <begin position="49"/>
        <end position="62"/>
    </location>
</feature>
<dbReference type="PANTHER" id="PTHR10174:SF208">
    <property type="entry name" value="CRAL-TRIO DOMAIN-CONTAINING PROTEIN DDB_G0278031"/>
    <property type="match status" value="1"/>
</dbReference>
<evidence type="ECO:0000259" key="2">
    <source>
        <dbReference type="PROSITE" id="PS50191"/>
    </source>
</evidence>
<dbReference type="PANTHER" id="PTHR10174">
    <property type="entry name" value="ALPHA-TOCOPHEROL TRANSFER PROTEIN-RELATED"/>
    <property type="match status" value="1"/>
</dbReference>
<dbReference type="SMART" id="SM01100">
    <property type="entry name" value="CRAL_TRIO_N"/>
    <property type="match status" value="1"/>
</dbReference>
<dbReference type="AlphaFoldDB" id="A0AAV4RU97"/>
<reference evidence="3 4" key="1">
    <citation type="submission" date="2021-06" db="EMBL/GenBank/DDBJ databases">
        <title>Caerostris extrusa draft genome.</title>
        <authorList>
            <person name="Kono N."/>
            <person name="Arakawa K."/>
        </authorList>
    </citation>
    <scope>NUCLEOTIDE SEQUENCE [LARGE SCALE GENOMIC DNA]</scope>
</reference>
<organism evidence="3 4">
    <name type="scientific">Caerostris extrusa</name>
    <name type="common">Bark spider</name>
    <name type="synonym">Caerostris bankana</name>
    <dbReference type="NCBI Taxonomy" id="172846"/>
    <lineage>
        <taxon>Eukaryota</taxon>
        <taxon>Metazoa</taxon>
        <taxon>Ecdysozoa</taxon>
        <taxon>Arthropoda</taxon>
        <taxon>Chelicerata</taxon>
        <taxon>Arachnida</taxon>
        <taxon>Araneae</taxon>
        <taxon>Araneomorphae</taxon>
        <taxon>Entelegynae</taxon>
        <taxon>Araneoidea</taxon>
        <taxon>Araneidae</taxon>
        <taxon>Caerostris</taxon>
    </lineage>
</organism>
<dbReference type="Proteomes" id="UP001054945">
    <property type="component" value="Unassembled WGS sequence"/>
</dbReference>
<dbReference type="GO" id="GO:0016020">
    <property type="term" value="C:membrane"/>
    <property type="evidence" value="ECO:0007669"/>
    <property type="project" value="TreeGrafter"/>
</dbReference>
<feature type="domain" description="CRAL-TRIO" evidence="2">
    <location>
        <begin position="124"/>
        <end position="267"/>
    </location>
</feature>
<comment type="caution">
    <text evidence="3">The sequence shown here is derived from an EMBL/GenBank/DDBJ whole genome shotgun (WGS) entry which is preliminary data.</text>
</comment>
<dbReference type="Gene3D" id="1.10.8.20">
    <property type="entry name" value="N-terminal domain of phosphatidylinositol transfer protein sec14p"/>
    <property type="match status" value="1"/>
</dbReference>
<dbReference type="EMBL" id="BPLR01008479">
    <property type="protein sequence ID" value="GIY25015.1"/>
    <property type="molecule type" value="Genomic_DNA"/>
</dbReference>
<protein>
    <submittedName>
        <fullName evidence="3">Clavesin-2</fullName>
    </submittedName>
</protein>
<dbReference type="Gene3D" id="3.40.525.10">
    <property type="entry name" value="CRAL-TRIO lipid binding domain"/>
    <property type="match status" value="1"/>
</dbReference>
<dbReference type="SUPFAM" id="SSF52087">
    <property type="entry name" value="CRAL/TRIO domain"/>
    <property type="match status" value="1"/>
</dbReference>
<dbReference type="Gene3D" id="1.20.5.1200">
    <property type="entry name" value="Alpha-tocopherol transfer"/>
    <property type="match status" value="1"/>
</dbReference>
<dbReference type="InterPro" id="IPR036273">
    <property type="entry name" value="CRAL/TRIO_N_dom_sf"/>
</dbReference>
<feature type="region of interest" description="Disordered" evidence="1">
    <location>
        <begin position="25"/>
        <end position="62"/>
    </location>
</feature>
<dbReference type="PROSITE" id="PS50191">
    <property type="entry name" value="CRAL_TRIO"/>
    <property type="match status" value="1"/>
</dbReference>
<evidence type="ECO:0000313" key="4">
    <source>
        <dbReference type="Proteomes" id="UP001054945"/>
    </source>
</evidence>
<dbReference type="InterPro" id="IPR001251">
    <property type="entry name" value="CRAL-TRIO_dom"/>
</dbReference>
<evidence type="ECO:0000256" key="1">
    <source>
        <dbReference type="SAM" id="MobiDB-lite"/>
    </source>
</evidence>
<gene>
    <name evidence="3" type="primary">Clvs2</name>
    <name evidence="3" type="ORF">CEXT_605531</name>
</gene>
<dbReference type="InterPro" id="IPR011074">
    <property type="entry name" value="CRAL/TRIO_N_dom"/>
</dbReference>
<sequence length="267" mass="30480">MATNPTFGCLLINALRLKDKKIQISQSGGGGEKNGAPGPYRFISPNTKKKAEEELNETEETRNSSIEELRELISDKNLKCRTDDAFLLQFLRARKFNVKKACTRLETLNHIFMKSYSDVFADCDIGKVRKIFQSGFGSHLPYRDEEGAAVIFIKMSNWDANKYDIISVINYLTLLMLSALDEPVTQVSGLHVFLDLSGTTLQHVRCLTPRFLYLVAKGCRDTFPVRYKAFHLFNASPAFHYIWAVLKFFLTAKFKKGINLQRFPFIN</sequence>
<dbReference type="CDD" id="cd00170">
    <property type="entry name" value="SEC14"/>
    <property type="match status" value="1"/>
</dbReference>
<dbReference type="InterPro" id="IPR036865">
    <property type="entry name" value="CRAL-TRIO_dom_sf"/>
</dbReference>
<dbReference type="SUPFAM" id="SSF46938">
    <property type="entry name" value="CRAL/TRIO N-terminal domain"/>
    <property type="match status" value="1"/>
</dbReference>
<dbReference type="Pfam" id="PF03765">
    <property type="entry name" value="CRAL_TRIO_N"/>
    <property type="match status" value="1"/>
</dbReference>
<name>A0AAV4RU97_CAEEX</name>
<proteinExistence type="predicted"/>
<dbReference type="Pfam" id="PF00650">
    <property type="entry name" value="CRAL_TRIO"/>
    <property type="match status" value="1"/>
</dbReference>